<feature type="compositionally biased region" description="Low complexity" evidence="1">
    <location>
        <begin position="1081"/>
        <end position="1100"/>
    </location>
</feature>
<feature type="region of interest" description="Disordered" evidence="1">
    <location>
        <begin position="1624"/>
        <end position="1644"/>
    </location>
</feature>
<gene>
    <name evidence="2" type="ORF">EAG_12482</name>
</gene>
<dbReference type="Proteomes" id="UP000000311">
    <property type="component" value="Unassembled WGS sequence"/>
</dbReference>
<reference evidence="2 3" key="1">
    <citation type="journal article" date="2010" name="Science">
        <title>Genomic comparison of the ants Camponotus floridanus and Harpegnathos saltator.</title>
        <authorList>
            <person name="Bonasio R."/>
            <person name="Zhang G."/>
            <person name="Ye C."/>
            <person name="Mutti N.S."/>
            <person name="Fang X."/>
            <person name="Qin N."/>
            <person name="Donahue G."/>
            <person name="Yang P."/>
            <person name="Li Q."/>
            <person name="Li C."/>
            <person name="Zhang P."/>
            <person name="Huang Z."/>
            <person name="Berger S.L."/>
            <person name="Reinberg D."/>
            <person name="Wang J."/>
            <person name="Liebig J."/>
        </authorList>
    </citation>
    <scope>NUCLEOTIDE SEQUENCE [LARGE SCALE GENOMIC DNA]</scope>
    <source>
        <strain evidence="3">C129</strain>
    </source>
</reference>
<dbReference type="STRING" id="104421.E2B1C3"/>
<protein>
    <submittedName>
        <fullName evidence="2">Uncharacterized protein</fullName>
    </submittedName>
</protein>
<dbReference type="InterPro" id="IPR006594">
    <property type="entry name" value="LisH"/>
</dbReference>
<sequence length="1934" mass="217380">METLLPSEIARLVLGYLEDQKCTEAAKLFLETSPHLQECRTVLSCGRRFNTRVNGLTLMDIVEKFSAISAMIQERLNKATDCEQLKHCGDLIEQLKFLVEEPRGQRFVVNINVPSQSNTQTSNGLPITANNIRKRHNSERIKRIIKSQSNPVQQSDVITNPPSCHNIDTTPLESLPGNIDLLKQAECSNIHIIEKNDDNIAQESHRQCNNKNINNTIVHNRNNNIRISSDDMSSIRSCEMGDIDEKKKGESANVIPERYTTATSTEELLSFSSTEVQTIPYEIPESESESNDEPIENLSILTKEILNRTELQECIAENINKAIIPTDLSFKDENLNESIVGEGNTSIMSELNSAIKSIVEATESDPVFEKFLTEIIGPHTETDTSPEDDGEGKLSPRSLNEVQEKQAEVALDNISSPEPMIVDTRISAETNIVDVPLKHRLRSSSRQQYNRIEDEGDKVRDQEKEQSALEDQNAAAVLSIINIINKTSDEDKRNPDNVKEPSDNNGQKMQTMSAVSRNDAVLKHPLASVDVQKTNNIIIPANNNVQSKIKKSTVKRPRSTTKHKHEQTTISNNQFITEHEIMTMPTLIVCSKDEVDNLLISRSSIKSTPTSRFLPIAPKDPNRIEKPMETLYLKTVNVAQQVPIKTLPTVVEESDNSANQSGVFQSTKKNNKANKRSKIIHETDGTVPIDANQQVLEHPIELAQINKIGSESITLYGNEANAKTLLDGANLPTINLEEHISLSESGLSPYLKFSCSKTSQSHNLSDIDIAPIEKPASNRTNVEQHLPKSTDIITKRTPKSLLQSRSKNHRLSLSTPRKRSGHVRALDFSTPMKATGSNRKANGEGNVQLSSASTKRLKSVCRTSLFRSPSLSHTSQKQKSPMKVCQSSYRIPIATRSPAPKLMGGWDKCNGVGVIIGEVSPHGSTSASCSSFEDRTVQHKPSKAPIESWDADLRKSVQLNKKDETGVQTTAKRRRDSIDKDDAIRKRTKYKSRSPKGKNRRKIHNKLEVNEKCNRDIEDIDEQEEENLQENVKNTVTEKTLRAAAVIQPRNNEKENVTKVVISAADSMTNKSDKISRPAETSTRVDSSTNVSNSNTVSETKPVKKYAQLKTITTNLRKSDNENEKSAQNYSQISEMSKILSADSTQHILQMPHDMINLETPRKFDNISGPPPTPRVLSPNSITPFIKISEDSTKVRSSFITTPEFPITPGVAITPKEETTRDMIKRGEYNSSYYKPSSEQTQQNSDLSKSKNTQESPIISSSHISLHSMHNSLTSGNTYQTCSTSKLEITQFEVIKENLPREEAIKELKIASGTAELDNPVLIDHHIYKAINEYHTSSNSAEKGINVPKDANHASANVSDDVTCKRSDNVLFESESSPKKVFAIAKTDDQIEATLKETPAKDETLLNEADISETPSSSKSGVESLTNLSTKISAIMTEDEKLSKSNNFNKPKNSNKIQILNKLRSKPKIINVQYIQLERDENKSDKYRFKHEQDVPTNDKLMHRQQLEEKRQRMIAKIKDNPKLTLANRTKHIYKRILSSSNSLKKNTQFGRGQRGIRSTVKYSHNVNENINKDSKSPDNLQENSTINTQQKHLPSTRNRDVVNKCCDNEEEIKNRVVAKNTDPGITNYQTNNNELFNNDTTKSHGDNIGDTTLLEKLIENYDKKEPTQLHKTFSSKDSNRGANVESPKQELSTVLQCLQLVPACKNEHNDENQTGRQHEELNEFENRANNESQAIDIHNYKAEYHFVYDDSMPMRKRRRRYSNHELQIEINYADLSDPNAGSECIKVMKVTEFEEIFNLPPKSKKRTVNKKSSVKNIKVCKTVKDAFILKDNAAKPLATSSPVEELSKGKVKKTIIKTAAANRNDNDTQSDVKRKQQKHQEKDITKSRKRKLSETKETKQFEKKPCMTDPQILLNNLDDVHLNELLCVVHGPE</sequence>
<feature type="region of interest" description="Disordered" evidence="1">
    <location>
        <begin position="780"/>
        <end position="853"/>
    </location>
</feature>
<feature type="region of interest" description="Disordered" evidence="1">
    <location>
        <begin position="444"/>
        <end position="471"/>
    </location>
</feature>
<feature type="region of interest" description="Disordered" evidence="1">
    <location>
        <begin position="925"/>
        <end position="1006"/>
    </location>
</feature>
<feature type="region of interest" description="Disordered" evidence="1">
    <location>
        <begin position="1069"/>
        <end position="1102"/>
    </location>
</feature>
<feature type="compositionally biased region" description="Basic and acidic residues" evidence="1">
    <location>
        <begin position="451"/>
        <end position="467"/>
    </location>
</feature>
<evidence type="ECO:0000256" key="1">
    <source>
        <dbReference type="SAM" id="MobiDB-lite"/>
    </source>
</evidence>
<dbReference type="EMBL" id="GL444841">
    <property type="protein sequence ID" value="EFN60523.1"/>
    <property type="molecule type" value="Genomic_DNA"/>
</dbReference>
<feature type="compositionally biased region" description="Basic and acidic residues" evidence="1">
    <location>
        <begin position="951"/>
        <end position="965"/>
    </location>
</feature>
<feature type="compositionally biased region" description="Basic and acidic residues" evidence="1">
    <location>
        <begin position="487"/>
        <end position="502"/>
    </location>
</feature>
<organism evidence="3">
    <name type="scientific">Camponotus floridanus</name>
    <name type="common">Florida carpenter ant</name>
    <dbReference type="NCBI Taxonomy" id="104421"/>
    <lineage>
        <taxon>Eukaryota</taxon>
        <taxon>Metazoa</taxon>
        <taxon>Ecdysozoa</taxon>
        <taxon>Arthropoda</taxon>
        <taxon>Hexapoda</taxon>
        <taxon>Insecta</taxon>
        <taxon>Pterygota</taxon>
        <taxon>Neoptera</taxon>
        <taxon>Endopterygota</taxon>
        <taxon>Hymenoptera</taxon>
        <taxon>Apocrita</taxon>
        <taxon>Aculeata</taxon>
        <taxon>Formicoidea</taxon>
        <taxon>Formicidae</taxon>
        <taxon>Formicinae</taxon>
        <taxon>Camponotus</taxon>
    </lineage>
</organism>
<feature type="compositionally biased region" description="Polar residues" evidence="1">
    <location>
        <begin position="835"/>
        <end position="853"/>
    </location>
</feature>
<dbReference type="InParanoid" id="E2B1C3"/>
<name>E2B1C3_CAMFO</name>
<dbReference type="OMA" id="AEYHFVY"/>
<dbReference type="OrthoDB" id="6287635at2759"/>
<feature type="region of interest" description="Disordered" evidence="1">
    <location>
        <begin position="1569"/>
        <end position="1598"/>
    </location>
</feature>
<feature type="compositionally biased region" description="Polar residues" evidence="1">
    <location>
        <begin position="1229"/>
        <end position="1255"/>
    </location>
</feature>
<feature type="compositionally biased region" description="Basic residues" evidence="1">
    <location>
        <begin position="986"/>
        <end position="1004"/>
    </location>
</feature>
<evidence type="ECO:0000313" key="3">
    <source>
        <dbReference type="Proteomes" id="UP000000311"/>
    </source>
</evidence>
<keyword evidence="3" id="KW-1185">Reference proteome</keyword>
<feature type="compositionally biased region" description="Polar residues" evidence="1">
    <location>
        <begin position="1578"/>
        <end position="1597"/>
    </location>
</feature>
<feature type="compositionally biased region" description="Basic and acidic residues" evidence="1">
    <location>
        <begin position="976"/>
        <end position="985"/>
    </location>
</feature>
<dbReference type="FunCoup" id="E2B1C3">
    <property type="interactions" value="118"/>
</dbReference>
<feature type="compositionally biased region" description="Basic and acidic residues" evidence="1">
    <location>
        <begin position="1215"/>
        <end position="1228"/>
    </location>
</feature>
<evidence type="ECO:0000313" key="2">
    <source>
        <dbReference type="EMBL" id="EFN60523.1"/>
    </source>
</evidence>
<dbReference type="PROSITE" id="PS50896">
    <property type="entry name" value="LISH"/>
    <property type="match status" value="1"/>
</dbReference>
<feature type="compositionally biased region" description="Polar residues" evidence="1">
    <location>
        <begin position="1624"/>
        <end position="1641"/>
    </location>
</feature>
<accession>E2B1C3</accession>
<feature type="compositionally biased region" description="Basic residues" evidence="1">
    <location>
        <begin position="806"/>
        <end position="822"/>
    </location>
</feature>
<feature type="region of interest" description="Disordered" evidence="1">
    <location>
        <begin position="1860"/>
        <end position="1904"/>
    </location>
</feature>
<feature type="compositionally biased region" description="Basic and acidic residues" evidence="1">
    <location>
        <begin position="1865"/>
        <end position="1904"/>
    </location>
</feature>
<feature type="region of interest" description="Disordered" evidence="1">
    <location>
        <begin position="487"/>
        <end position="513"/>
    </location>
</feature>
<proteinExistence type="predicted"/>
<feature type="compositionally biased region" description="Polar residues" evidence="1">
    <location>
        <begin position="503"/>
        <end position="513"/>
    </location>
</feature>
<feature type="region of interest" description="Disordered" evidence="1">
    <location>
        <begin position="377"/>
        <end position="396"/>
    </location>
</feature>
<feature type="region of interest" description="Disordered" evidence="1">
    <location>
        <begin position="1215"/>
        <end position="1258"/>
    </location>
</feature>